<evidence type="ECO:0000313" key="5">
    <source>
        <dbReference type="Proteomes" id="UP001318860"/>
    </source>
</evidence>
<proteinExistence type="inferred from homology"/>
<accession>A0ABR0ULU6</accession>
<dbReference type="CDD" id="cd02248">
    <property type="entry name" value="Peptidase_C1A"/>
    <property type="match status" value="1"/>
</dbReference>
<evidence type="ECO:0000313" key="4">
    <source>
        <dbReference type="EMBL" id="KAK6123590.1"/>
    </source>
</evidence>
<evidence type="ECO:0000256" key="2">
    <source>
        <dbReference type="ARBA" id="ARBA00023157"/>
    </source>
</evidence>
<reference evidence="4 5" key="1">
    <citation type="journal article" date="2021" name="Comput. Struct. Biotechnol. J.">
        <title>De novo genome assembly of the potent medicinal plant Rehmannia glutinosa using nanopore technology.</title>
        <authorList>
            <person name="Ma L."/>
            <person name="Dong C."/>
            <person name="Song C."/>
            <person name="Wang X."/>
            <person name="Zheng X."/>
            <person name="Niu Y."/>
            <person name="Chen S."/>
            <person name="Feng W."/>
        </authorList>
    </citation>
    <scope>NUCLEOTIDE SEQUENCE [LARGE SCALE GENOMIC DNA]</scope>
    <source>
        <strain evidence="4">DH-2019</strain>
    </source>
</reference>
<organism evidence="4 5">
    <name type="scientific">Rehmannia glutinosa</name>
    <name type="common">Chinese foxglove</name>
    <dbReference type="NCBI Taxonomy" id="99300"/>
    <lineage>
        <taxon>Eukaryota</taxon>
        <taxon>Viridiplantae</taxon>
        <taxon>Streptophyta</taxon>
        <taxon>Embryophyta</taxon>
        <taxon>Tracheophyta</taxon>
        <taxon>Spermatophyta</taxon>
        <taxon>Magnoliopsida</taxon>
        <taxon>eudicotyledons</taxon>
        <taxon>Gunneridae</taxon>
        <taxon>Pentapetalae</taxon>
        <taxon>asterids</taxon>
        <taxon>lamiids</taxon>
        <taxon>Lamiales</taxon>
        <taxon>Orobanchaceae</taxon>
        <taxon>Rehmannieae</taxon>
        <taxon>Rehmannia</taxon>
    </lineage>
</organism>
<dbReference type="InterPro" id="IPR025660">
    <property type="entry name" value="Pept_his_AS"/>
</dbReference>
<dbReference type="SUPFAM" id="SSF54001">
    <property type="entry name" value="Cysteine proteinases"/>
    <property type="match status" value="1"/>
</dbReference>
<dbReference type="InterPro" id="IPR000668">
    <property type="entry name" value="Peptidase_C1A_C"/>
</dbReference>
<dbReference type="Proteomes" id="UP001318860">
    <property type="component" value="Unassembled WGS sequence"/>
</dbReference>
<keyword evidence="5" id="KW-1185">Reference proteome</keyword>
<name>A0ABR0ULU6_REHGL</name>
<dbReference type="PANTHER" id="PTHR12411">
    <property type="entry name" value="CYSTEINE PROTEASE FAMILY C1-RELATED"/>
    <property type="match status" value="1"/>
</dbReference>
<comment type="similarity">
    <text evidence="1">Belongs to the peptidase C1 family.</text>
</comment>
<dbReference type="Pfam" id="PF00112">
    <property type="entry name" value="Peptidase_C1"/>
    <property type="match status" value="1"/>
</dbReference>
<sequence length="198" mass="22447">MWELFERWGRRYPDSFSSRDKLKRFEAFKSNAVYIQNHNKKGKPHMLALNCITTAKKYPYKAKDEKCDAKKVKLPAVRINGHARVLANDEYALLKAVANQPVSALIDSSSREFKFYSHGLFKGKCGKKLNHAVTIVGYGTSVNGTKYWLVKNSWGPNWGEKGNVRMQRDIDDEAGLCGIAMGATYPVKMKSPTDHDEL</sequence>
<keyword evidence="2" id="KW-1015">Disulfide bond</keyword>
<dbReference type="InterPro" id="IPR013128">
    <property type="entry name" value="Peptidase_C1A"/>
</dbReference>
<dbReference type="PROSITE" id="PS00639">
    <property type="entry name" value="THIOL_PROTEASE_HIS"/>
    <property type="match status" value="1"/>
</dbReference>
<dbReference type="InterPro" id="IPR038765">
    <property type="entry name" value="Papain-like_cys_pep_sf"/>
</dbReference>
<dbReference type="EMBL" id="JABTTQ020002524">
    <property type="protein sequence ID" value="KAK6123590.1"/>
    <property type="molecule type" value="Genomic_DNA"/>
</dbReference>
<feature type="domain" description="Peptidase C1A papain C-terminal" evidence="3">
    <location>
        <begin position="12"/>
        <end position="187"/>
    </location>
</feature>
<gene>
    <name evidence="4" type="ORF">DH2020_042665</name>
</gene>
<dbReference type="Gene3D" id="3.90.70.10">
    <property type="entry name" value="Cysteine proteinases"/>
    <property type="match status" value="1"/>
</dbReference>
<protein>
    <recommendedName>
        <fullName evidence="3">Peptidase C1A papain C-terminal domain-containing protein</fullName>
    </recommendedName>
</protein>
<evidence type="ECO:0000256" key="1">
    <source>
        <dbReference type="ARBA" id="ARBA00008455"/>
    </source>
</evidence>
<comment type="caution">
    <text evidence="4">The sequence shown here is derived from an EMBL/GenBank/DDBJ whole genome shotgun (WGS) entry which is preliminary data.</text>
</comment>
<dbReference type="SMART" id="SM00645">
    <property type="entry name" value="Pept_C1"/>
    <property type="match status" value="1"/>
</dbReference>
<evidence type="ECO:0000259" key="3">
    <source>
        <dbReference type="SMART" id="SM00645"/>
    </source>
</evidence>
<dbReference type="InterPro" id="IPR039417">
    <property type="entry name" value="Peptidase_C1A_papain-like"/>
</dbReference>